<proteinExistence type="predicted"/>
<evidence type="ECO:0000313" key="3">
    <source>
        <dbReference type="Proteomes" id="UP000294933"/>
    </source>
</evidence>
<dbReference type="AlphaFoldDB" id="A0A4Y7PXY2"/>
<evidence type="ECO:0000259" key="1">
    <source>
        <dbReference type="Pfam" id="PF00339"/>
    </source>
</evidence>
<dbReference type="InterPro" id="IPR011021">
    <property type="entry name" value="Arrestin-like_N"/>
</dbReference>
<evidence type="ECO:0000313" key="2">
    <source>
        <dbReference type="EMBL" id="TDL19896.1"/>
    </source>
</evidence>
<protein>
    <recommendedName>
        <fullName evidence="1">Arrestin-like N-terminal domain-containing protein</fullName>
    </recommendedName>
</protein>
<dbReference type="EMBL" id="ML170192">
    <property type="protein sequence ID" value="TDL19896.1"/>
    <property type="molecule type" value="Genomic_DNA"/>
</dbReference>
<dbReference type="STRING" id="50990.A0A4Y7PXY2"/>
<reference evidence="2 3" key="1">
    <citation type="submission" date="2018-06" db="EMBL/GenBank/DDBJ databases">
        <title>A transcriptomic atlas of mushroom development highlights an independent origin of complex multicellularity.</title>
        <authorList>
            <consortium name="DOE Joint Genome Institute"/>
            <person name="Krizsan K."/>
            <person name="Almasi E."/>
            <person name="Merenyi Z."/>
            <person name="Sahu N."/>
            <person name="Viragh M."/>
            <person name="Koszo T."/>
            <person name="Mondo S."/>
            <person name="Kiss B."/>
            <person name="Balint B."/>
            <person name="Kues U."/>
            <person name="Barry K."/>
            <person name="Hegedus J.C."/>
            <person name="Henrissat B."/>
            <person name="Johnson J."/>
            <person name="Lipzen A."/>
            <person name="Ohm R."/>
            <person name="Nagy I."/>
            <person name="Pangilinan J."/>
            <person name="Yan J."/>
            <person name="Xiong Y."/>
            <person name="Grigoriev I.V."/>
            <person name="Hibbett D.S."/>
            <person name="Nagy L.G."/>
        </authorList>
    </citation>
    <scope>NUCLEOTIDE SEQUENCE [LARGE SCALE GENOMIC DNA]</scope>
    <source>
        <strain evidence="2 3">SZMC22713</strain>
    </source>
</reference>
<dbReference type="Pfam" id="PF00339">
    <property type="entry name" value="Arrestin_N"/>
    <property type="match status" value="1"/>
</dbReference>
<dbReference type="OrthoDB" id="2333384at2759"/>
<gene>
    <name evidence="2" type="ORF">BD410DRAFT_791522</name>
</gene>
<dbReference type="InterPro" id="IPR014752">
    <property type="entry name" value="Arrestin-like_C"/>
</dbReference>
<accession>A0A4Y7PXY2</accession>
<keyword evidence="3" id="KW-1185">Reference proteome</keyword>
<organism evidence="2 3">
    <name type="scientific">Rickenella mellea</name>
    <dbReference type="NCBI Taxonomy" id="50990"/>
    <lineage>
        <taxon>Eukaryota</taxon>
        <taxon>Fungi</taxon>
        <taxon>Dikarya</taxon>
        <taxon>Basidiomycota</taxon>
        <taxon>Agaricomycotina</taxon>
        <taxon>Agaricomycetes</taxon>
        <taxon>Hymenochaetales</taxon>
        <taxon>Rickenellaceae</taxon>
        <taxon>Rickenella</taxon>
    </lineage>
</organism>
<sequence>MPSQIDSADLPPYTHPAVHAGPAFVEHTFTSDEDGQKQPALILKVQSLAQSVKYLPTFMGGEPVVGSVELNLPKAAGIESVILVFKGIMETRRMASYVSPRKTGPLTFFKFRETLWDVSKGDPNYRSSGENKVVKLQGEYTWNFAVTLPQEVTFDDEKKYKDASLAGTLSLPPHFSEKGCFSTVTYEMGVLVKHSGVFQSDLKVRTRYGYAPRSTPDAPSPLRQKAYSEGISLLGLDVDPEGWKIFSVNVLGKLFCAMDVGLKCTVALATPLAYTRGSVIPCMLILESSNTQAIDILSDVKSPCLGLFREFMTTSALERLAWGDDRRVMEARWWKPNDRLAEGSELSQRILHGEINIPANIQPSFSFGDFFQKYHVELWPFNAAGFVTECKDKLLKVDVQIMTDYAPGPRPRCYLPPEYSNGKSNEHTQRDAISFVPDGFL</sequence>
<name>A0A4Y7PXY2_9AGAM</name>
<feature type="domain" description="Arrestin-like N-terminal" evidence="1">
    <location>
        <begin position="56"/>
        <end position="198"/>
    </location>
</feature>
<dbReference type="Gene3D" id="2.60.40.640">
    <property type="match status" value="1"/>
</dbReference>
<dbReference type="VEuPathDB" id="FungiDB:BD410DRAFT_791522"/>
<dbReference type="Proteomes" id="UP000294933">
    <property type="component" value="Unassembled WGS sequence"/>
</dbReference>